<dbReference type="InterPro" id="IPR008586">
    <property type="entry name" value="DUF868_pln"/>
</dbReference>
<dbReference type="PANTHER" id="PTHR31972:SF74">
    <property type="entry name" value="EXPRESSED PROTEIN"/>
    <property type="match status" value="1"/>
</dbReference>
<proteinExistence type="predicted"/>
<reference evidence="1" key="1">
    <citation type="submission" date="2021-01" db="EMBL/GenBank/DDBJ databases">
        <title>Adiantum capillus-veneris genome.</title>
        <authorList>
            <person name="Fang Y."/>
            <person name="Liao Q."/>
        </authorList>
    </citation>
    <scope>NUCLEOTIDE SEQUENCE</scope>
    <source>
        <strain evidence="1">H3</strain>
        <tissue evidence="1">Leaf</tissue>
    </source>
</reference>
<dbReference type="AlphaFoldDB" id="A0A9D4U5S4"/>
<dbReference type="EMBL" id="JABFUD020000023">
    <property type="protein sequence ID" value="KAI5060989.1"/>
    <property type="molecule type" value="Genomic_DNA"/>
</dbReference>
<keyword evidence="2" id="KW-1185">Reference proteome</keyword>
<evidence type="ECO:0000313" key="1">
    <source>
        <dbReference type="EMBL" id="KAI5060989.1"/>
    </source>
</evidence>
<sequence>MKSGARRRLSRSYGAGTHEHFLKIRRSGEDLLAFYGTALHRKMLCPLVFETVDRMRRQLLPITMTTICGHSRPVSVTWCKSLMGQGLSVSFDYPACRHRCSVDMKPWLFWKKQGSKSFVLEDKKKIEMFWDLSAAKYTCGPEPRESFYVVIACNNEVILLLGDMCKEALKKFDAHAPPSDVALLSRKEHVYGKQLYTTKAQLCEQGRTHDIAIECHVASEKDASRLSVRVDKQVVIHVTSLMWKFRGNQKIQVDGITIDVFWDVHNWLFKAEEGHAVFMFNRCAAEGKPRSGELALPSSFHQHWPVSFLTNKPHCVPDGLWASVLQWPTGSNTQEKEQSFSLTLYAWNNEH</sequence>
<accession>A0A9D4U5S4</accession>
<organism evidence="1 2">
    <name type="scientific">Adiantum capillus-veneris</name>
    <name type="common">Maidenhair fern</name>
    <dbReference type="NCBI Taxonomy" id="13818"/>
    <lineage>
        <taxon>Eukaryota</taxon>
        <taxon>Viridiplantae</taxon>
        <taxon>Streptophyta</taxon>
        <taxon>Embryophyta</taxon>
        <taxon>Tracheophyta</taxon>
        <taxon>Polypodiopsida</taxon>
        <taxon>Polypodiidae</taxon>
        <taxon>Polypodiales</taxon>
        <taxon>Pteridineae</taxon>
        <taxon>Pteridaceae</taxon>
        <taxon>Vittarioideae</taxon>
        <taxon>Adiantum</taxon>
    </lineage>
</organism>
<evidence type="ECO:0000313" key="2">
    <source>
        <dbReference type="Proteomes" id="UP000886520"/>
    </source>
</evidence>
<comment type="caution">
    <text evidence="1">The sequence shown here is derived from an EMBL/GenBank/DDBJ whole genome shotgun (WGS) entry which is preliminary data.</text>
</comment>
<name>A0A9D4U5S4_ADICA</name>
<dbReference type="Proteomes" id="UP000886520">
    <property type="component" value="Chromosome 23"/>
</dbReference>
<protein>
    <submittedName>
        <fullName evidence="1">Uncharacterized protein</fullName>
    </submittedName>
</protein>
<dbReference type="OrthoDB" id="1906756at2759"/>
<gene>
    <name evidence="1" type="ORF">GOP47_0023494</name>
</gene>
<dbReference type="PANTHER" id="PTHR31972">
    <property type="entry name" value="EXPRESSED PROTEIN"/>
    <property type="match status" value="1"/>
</dbReference>
<dbReference type="Pfam" id="PF05910">
    <property type="entry name" value="DUF868"/>
    <property type="match status" value="1"/>
</dbReference>